<dbReference type="GO" id="GO:0008270">
    <property type="term" value="F:zinc ion binding"/>
    <property type="evidence" value="ECO:0007669"/>
    <property type="project" value="UniProtKB-KW"/>
</dbReference>
<protein>
    <recommendedName>
        <fullName evidence="4">MYND-type domain-containing protein</fullName>
    </recommendedName>
</protein>
<dbReference type="EMBL" id="HBIJ01017398">
    <property type="protein sequence ID" value="CAE0370794.1"/>
    <property type="molecule type" value="Transcribed_RNA"/>
</dbReference>
<keyword evidence="3" id="KW-0862">Zinc</keyword>
<dbReference type="SUPFAM" id="SSF144232">
    <property type="entry name" value="HIT/MYND zinc finger-like"/>
    <property type="match status" value="1"/>
</dbReference>
<proteinExistence type="predicted"/>
<dbReference type="AlphaFoldDB" id="A0A7S3K2R4"/>
<sequence length="103" mass="12041">MHKRHIVSHVTYVHRGAQENFDRVISMGLDKHENYPICGYCGNVSLDILLCGRCRRKYFCGPACIRKAWSVNFAVADVRQIYTNFSIIRMILIKLWLEQSTYT</sequence>
<feature type="domain" description="MYND-type" evidence="4">
    <location>
        <begin position="38"/>
        <end position="70"/>
    </location>
</feature>
<dbReference type="Gene3D" id="6.10.140.2220">
    <property type="match status" value="1"/>
</dbReference>
<dbReference type="Pfam" id="PF01753">
    <property type="entry name" value="zf-MYND"/>
    <property type="match status" value="1"/>
</dbReference>
<evidence type="ECO:0000313" key="5">
    <source>
        <dbReference type="EMBL" id="CAE0370794.1"/>
    </source>
</evidence>
<keyword evidence="1" id="KW-0479">Metal-binding</keyword>
<name>A0A7S3K2R4_9STRA</name>
<evidence type="ECO:0000256" key="3">
    <source>
        <dbReference type="ARBA" id="ARBA00022833"/>
    </source>
</evidence>
<gene>
    <name evidence="5" type="ORF">ALAG00032_LOCUS11573</name>
</gene>
<organism evidence="5">
    <name type="scientific">Aureoumbra lagunensis</name>
    <dbReference type="NCBI Taxonomy" id="44058"/>
    <lineage>
        <taxon>Eukaryota</taxon>
        <taxon>Sar</taxon>
        <taxon>Stramenopiles</taxon>
        <taxon>Ochrophyta</taxon>
        <taxon>Pelagophyceae</taxon>
        <taxon>Pelagomonadales</taxon>
        <taxon>Aureoumbra</taxon>
    </lineage>
</organism>
<dbReference type="InterPro" id="IPR002893">
    <property type="entry name" value="Znf_MYND"/>
</dbReference>
<evidence type="ECO:0000256" key="2">
    <source>
        <dbReference type="ARBA" id="ARBA00022771"/>
    </source>
</evidence>
<keyword evidence="2" id="KW-0863">Zinc-finger</keyword>
<reference evidence="5" key="1">
    <citation type="submission" date="2021-01" db="EMBL/GenBank/DDBJ databases">
        <authorList>
            <person name="Corre E."/>
            <person name="Pelletier E."/>
            <person name="Niang G."/>
            <person name="Scheremetjew M."/>
            <person name="Finn R."/>
            <person name="Kale V."/>
            <person name="Holt S."/>
            <person name="Cochrane G."/>
            <person name="Meng A."/>
            <person name="Brown T."/>
            <person name="Cohen L."/>
        </authorList>
    </citation>
    <scope>NUCLEOTIDE SEQUENCE</scope>
    <source>
        <strain evidence="5">CCMP1510</strain>
    </source>
</reference>
<evidence type="ECO:0000256" key="1">
    <source>
        <dbReference type="ARBA" id="ARBA00022723"/>
    </source>
</evidence>
<evidence type="ECO:0000259" key="4">
    <source>
        <dbReference type="Pfam" id="PF01753"/>
    </source>
</evidence>
<accession>A0A7S3K2R4</accession>